<evidence type="ECO:0000313" key="2">
    <source>
        <dbReference type="EMBL" id="SHG11963.1"/>
    </source>
</evidence>
<organism evidence="2 4">
    <name type="scientific">Chryseobacterium vrystaatense</name>
    <dbReference type="NCBI Taxonomy" id="307480"/>
    <lineage>
        <taxon>Bacteria</taxon>
        <taxon>Pseudomonadati</taxon>
        <taxon>Bacteroidota</taxon>
        <taxon>Flavobacteriia</taxon>
        <taxon>Flavobacteriales</taxon>
        <taxon>Weeksellaceae</taxon>
        <taxon>Chryseobacterium group</taxon>
        <taxon>Chryseobacterium</taxon>
    </lineage>
</organism>
<dbReference type="OrthoDB" id="1266166at2"/>
<dbReference type="EMBL" id="FQVE01000004">
    <property type="protein sequence ID" value="SHG11963.1"/>
    <property type="molecule type" value="Genomic_DNA"/>
</dbReference>
<dbReference type="RefSeq" id="WP_034747769.1">
    <property type="nucleotide sequence ID" value="NZ_FQVE01000004.1"/>
</dbReference>
<evidence type="ECO:0000313" key="1">
    <source>
        <dbReference type="EMBL" id="KFF24423.1"/>
    </source>
</evidence>
<evidence type="ECO:0008006" key="5">
    <source>
        <dbReference type="Google" id="ProtNLM"/>
    </source>
</evidence>
<dbReference type="Proteomes" id="UP000028719">
    <property type="component" value="Unassembled WGS sequence"/>
</dbReference>
<evidence type="ECO:0000313" key="3">
    <source>
        <dbReference type="Proteomes" id="UP000028719"/>
    </source>
</evidence>
<name>A0A1M5H7V2_9FLAO</name>
<gene>
    <name evidence="1" type="ORF">IW16_19035</name>
    <name evidence="2" type="ORF">SAMN02787073_3606</name>
</gene>
<dbReference type="GO" id="GO:0046914">
    <property type="term" value="F:transition metal ion binding"/>
    <property type="evidence" value="ECO:0007669"/>
    <property type="project" value="InterPro"/>
</dbReference>
<dbReference type="Gene3D" id="3.90.330.10">
    <property type="entry name" value="Nitrile hydratase alpha /Thiocyanate hydrolase gamma"/>
    <property type="match status" value="1"/>
</dbReference>
<dbReference type="EMBL" id="JPRI01000008">
    <property type="protein sequence ID" value="KFF24423.1"/>
    <property type="molecule type" value="Genomic_DNA"/>
</dbReference>
<accession>A0A1M5H7V2</accession>
<dbReference type="InterPro" id="IPR036648">
    <property type="entry name" value="CN_Hdrase_a/SCN_Hdrase_g_sf"/>
</dbReference>
<protein>
    <recommendedName>
        <fullName evidence="5">NHLP leader peptide domain-containing protein</fullName>
    </recommendedName>
</protein>
<dbReference type="AlphaFoldDB" id="A0A1M5H7V2"/>
<reference evidence="4" key="3">
    <citation type="submission" date="2016-11" db="EMBL/GenBank/DDBJ databases">
        <authorList>
            <person name="Varghese N."/>
            <person name="Submissions S."/>
        </authorList>
    </citation>
    <scope>NUCLEOTIDE SEQUENCE [LARGE SCALE GENOMIC DNA]</scope>
    <source>
        <strain evidence="4">YR203</strain>
    </source>
</reference>
<sequence>MENQAVRVISEVTAKAQANPDFAREYVSNPNRVLSDAGMQIPEGMNIHVIVGAPANSEIPNSTSTDVYLLLPQVNEEIKDESLATAAAASCQSTSSTCVTVPSCVSCVSSASTNSCS</sequence>
<dbReference type="GO" id="GO:0003824">
    <property type="term" value="F:catalytic activity"/>
    <property type="evidence" value="ECO:0007669"/>
    <property type="project" value="InterPro"/>
</dbReference>
<dbReference type="Proteomes" id="UP000184108">
    <property type="component" value="Unassembled WGS sequence"/>
</dbReference>
<reference evidence="1 3" key="1">
    <citation type="submission" date="2014-07" db="EMBL/GenBank/DDBJ databases">
        <title>Genome of Chryseobacterium vrystaatense LMG 22846.</title>
        <authorList>
            <person name="Pipes S.E."/>
            <person name="Stropko S.J."/>
            <person name="Newman J.D."/>
        </authorList>
    </citation>
    <scope>NUCLEOTIDE SEQUENCE [LARGE SCALE GENOMIC DNA]</scope>
    <source>
        <strain evidence="1 3">LMG 22846</strain>
    </source>
</reference>
<evidence type="ECO:0000313" key="4">
    <source>
        <dbReference type="Proteomes" id="UP000184108"/>
    </source>
</evidence>
<proteinExistence type="predicted"/>
<keyword evidence="3" id="KW-1185">Reference proteome</keyword>
<dbReference type="SUPFAM" id="SSF56209">
    <property type="entry name" value="Nitrile hydratase alpha chain"/>
    <property type="match status" value="1"/>
</dbReference>
<reference evidence="2" key="2">
    <citation type="submission" date="2016-11" db="EMBL/GenBank/DDBJ databases">
        <authorList>
            <person name="Jaros S."/>
            <person name="Januszkiewicz K."/>
            <person name="Wedrychowicz H."/>
        </authorList>
    </citation>
    <scope>NUCLEOTIDE SEQUENCE [LARGE SCALE GENOMIC DNA]</scope>
    <source>
        <strain evidence="2">YR203</strain>
    </source>
</reference>